<keyword evidence="1" id="KW-0812">Transmembrane</keyword>
<proteinExistence type="predicted"/>
<dbReference type="Proteomes" id="UP000002588">
    <property type="component" value="Chromosome"/>
</dbReference>
<organism evidence="2 3">
    <name type="scientific">Azoarcus sp. (strain BH72)</name>
    <dbReference type="NCBI Taxonomy" id="418699"/>
    <lineage>
        <taxon>Bacteria</taxon>
        <taxon>Pseudomonadati</taxon>
        <taxon>Pseudomonadota</taxon>
        <taxon>Betaproteobacteria</taxon>
        <taxon>Rhodocyclales</taxon>
        <taxon>Zoogloeaceae</taxon>
        <taxon>Azoarcus</taxon>
    </lineage>
</organism>
<dbReference type="AlphaFoldDB" id="A1KA44"/>
<reference evidence="2 3" key="1">
    <citation type="journal article" date="2006" name="Nat. Biotechnol.">
        <title>Complete genome of the mutualistic, N2-fixing grass endophyte Azoarcus sp. strain BH72.</title>
        <authorList>
            <person name="Krause A."/>
            <person name="Ramakumar A."/>
            <person name="Bartels D."/>
            <person name="Battistoni F."/>
            <person name="Bekel T."/>
            <person name="Boch J."/>
            <person name="Boehm M."/>
            <person name="Friedrich F."/>
            <person name="Hurek T."/>
            <person name="Krause L."/>
            <person name="Linke B."/>
            <person name="McHardy A.C."/>
            <person name="Sarkar A."/>
            <person name="Schneiker S."/>
            <person name="Syed A.A."/>
            <person name="Thauer R."/>
            <person name="Vorhoelter F.-J."/>
            <person name="Weidner S."/>
            <person name="Puehler A."/>
            <person name="Reinhold-Hurek B."/>
            <person name="Kaiser O."/>
            <person name="Goesmann A."/>
        </authorList>
    </citation>
    <scope>NUCLEOTIDE SEQUENCE [LARGE SCALE GENOMIC DNA]</scope>
    <source>
        <strain evidence="2 3">BH72</strain>
    </source>
</reference>
<dbReference type="GO" id="GO:0005886">
    <property type="term" value="C:plasma membrane"/>
    <property type="evidence" value="ECO:0007669"/>
    <property type="project" value="TreeGrafter"/>
</dbReference>
<dbReference type="EMBL" id="AM406670">
    <property type="protein sequence ID" value="CAL95700.1"/>
    <property type="molecule type" value="Genomic_DNA"/>
</dbReference>
<dbReference type="RefSeq" id="WP_011766808.1">
    <property type="nucleotide sequence ID" value="NC_008702.1"/>
</dbReference>
<feature type="transmembrane region" description="Helical" evidence="1">
    <location>
        <begin position="71"/>
        <end position="89"/>
    </location>
</feature>
<feature type="transmembrane region" description="Helical" evidence="1">
    <location>
        <begin position="95"/>
        <end position="117"/>
    </location>
</feature>
<name>A1KA44_AZOSB</name>
<keyword evidence="1" id="KW-0472">Membrane</keyword>
<sequence length="130" mass="13723">MYMAIKHIHLLCVALSGLGFLLRGLWVLARGGLPRWLPVRVLPHVVDTLLLASAIALAVMSSQYPPHSTWITAKIVGLLVYIGLGTVALKRGRTQGVRAVAFVGALAVFGWIVSVALTRNPAGYLAGGAG</sequence>
<gene>
    <name evidence="2" type="ordered locus">azo3083</name>
</gene>
<dbReference type="InterPro" id="IPR007360">
    <property type="entry name" value="SirB"/>
</dbReference>
<evidence type="ECO:0000313" key="3">
    <source>
        <dbReference type="Proteomes" id="UP000002588"/>
    </source>
</evidence>
<evidence type="ECO:0000313" key="2">
    <source>
        <dbReference type="EMBL" id="CAL95700.1"/>
    </source>
</evidence>
<protein>
    <submittedName>
        <fullName evidence="2">Conserved hypothetical membrane protein</fullName>
    </submittedName>
</protein>
<dbReference type="PIRSF" id="PIRSF005610">
    <property type="entry name" value="SirB"/>
    <property type="match status" value="1"/>
</dbReference>
<accession>A1KA44</accession>
<dbReference type="Pfam" id="PF04247">
    <property type="entry name" value="SirB"/>
    <property type="match status" value="1"/>
</dbReference>
<dbReference type="STRING" id="62928.azo3083"/>
<keyword evidence="3" id="KW-1185">Reference proteome</keyword>
<dbReference type="PANTHER" id="PTHR39594:SF1">
    <property type="entry name" value="PROTEIN YCHQ"/>
    <property type="match status" value="1"/>
</dbReference>
<dbReference type="KEGG" id="azo:azo3083"/>
<evidence type="ECO:0000256" key="1">
    <source>
        <dbReference type="SAM" id="Phobius"/>
    </source>
</evidence>
<dbReference type="HOGENOM" id="CLU_123860_2_0_4"/>
<dbReference type="PANTHER" id="PTHR39594">
    <property type="entry name" value="PROTEIN YCHQ"/>
    <property type="match status" value="1"/>
</dbReference>
<dbReference type="eggNOG" id="COG3094">
    <property type="taxonomic scope" value="Bacteria"/>
</dbReference>
<keyword evidence="1" id="KW-1133">Transmembrane helix</keyword>